<dbReference type="STRING" id="1664694.A0A0N1P234"/>
<keyword evidence="3" id="KW-1185">Reference proteome</keyword>
<evidence type="ECO:0000259" key="1">
    <source>
        <dbReference type="Pfam" id="PF12697"/>
    </source>
</evidence>
<comment type="caution">
    <text evidence="2">The sequence shown here is derived from an EMBL/GenBank/DDBJ whole genome shotgun (WGS) entry which is preliminary data.</text>
</comment>
<dbReference type="EMBL" id="LFJN01000003">
    <property type="protein sequence ID" value="KPI44583.1"/>
    <property type="molecule type" value="Genomic_DNA"/>
</dbReference>
<dbReference type="InterPro" id="IPR052897">
    <property type="entry name" value="Sec-Metab_Biosynth_Hydrolase"/>
</dbReference>
<evidence type="ECO:0000313" key="3">
    <source>
        <dbReference type="Proteomes" id="UP000038010"/>
    </source>
</evidence>
<name>A0A0N1P234_9EURO</name>
<gene>
    <name evidence="2" type="ORF">AB675_8556</name>
</gene>
<reference evidence="2 3" key="1">
    <citation type="submission" date="2015-06" db="EMBL/GenBank/DDBJ databases">
        <title>Draft genome of the ant-associated black yeast Phialophora attae CBS 131958.</title>
        <authorList>
            <person name="Moreno L.F."/>
            <person name="Stielow B.J."/>
            <person name="de Hoog S."/>
            <person name="Vicente V.A."/>
            <person name="Weiss V.A."/>
            <person name="de Vries M."/>
            <person name="Cruz L.M."/>
            <person name="Souza E.M."/>
        </authorList>
    </citation>
    <scope>NUCLEOTIDE SEQUENCE [LARGE SCALE GENOMIC DNA]</scope>
    <source>
        <strain evidence="2 3">CBS 131958</strain>
    </source>
</reference>
<sequence length="270" mass="29945">MGSVGTTQPTLLLVTGSFALPRFYDPTLELLPKHVDLVLPHLPTVGEDTDKGRPGPPPTMYDDANFIIEQLQRLVVEQGKDVVLIAHSYGGVPATEALGLAKEKGLIKSDRESKGEKGGVIRVAYMTVLVPELGNAAATALDGAPEEDKMHFGVDENGWMYHLDYPRMMRICGSNMTEEERKPWETKFPRHSAVSFSNELHYEGWKHVPISYLVCEDDKCIPAKTQRAEIEMFEKAGCKVDVTSIKEDHVLNVSAPQALADWWTSLVEKA</sequence>
<dbReference type="AlphaFoldDB" id="A0A0N1P234"/>
<organism evidence="2 3">
    <name type="scientific">Cyphellophora attinorum</name>
    <dbReference type="NCBI Taxonomy" id="1664694"/>
    <lineage>
        <taxon>Eukaryota</taxon>
        <taxon>Fungi</taxon>
        <taxon>Dikarya</taxon>
        <taxon>Ascomycota</taxon>
        <taxon>Pezizomycotina</taxon>
        <taxon>Eurotiomycetes</taxon>
        <taxon>Chaetothyriomycetidae</taxon>
        <taxon>Chaetothyriales</taxon>
        <taxon>Cyphellophoraceae</taxon>
        <taxon>Cyphellophora</taxon>
    </lineage>
</organism>
<dbReference type="OrthoDB" id="1263307at2759"/>
<dbReference type="InterPro" id="IPR000073">
    <property type="entry name" value="AB_hydrolase_1"/>
</dbReference>
<dbReference type="PANTHER" id="PTHR37017">
    <property type="entry name" value="AB HYDROLASE-1 DOMAIN-CONTAINING PROTEIN-RELATED"/>
    <property type="match status" value="1"/>
</dbReference>
<proteinExistence type="predicted"/>
<dbReference type="Pfam" id="PF12697">
    <property type="entry name" value="Abhydrolase_6"/>
    <property type="match status" value="1"/>
</dbReference>
<dbReference type="PANTHER" id="PTHR37017:SF13">
    <property type="entry name" value="AB HYDROLASE-1 DOMAIN-CONTAINING PROTEIN"/>
    <property type="match status" value="1"/>
</dbReference>
<dbReference type="InterPro" id="IPR029058">
    <property type="entry name" value="AB_hydrolase_fold"/>
</dbReference>
<dbReference type="Proteomes" id="UP000038010">
    <property type="component" value="Unassembled WGS sequence"/>
</dbReference>
<accession>A0A0N1P234</accession>
<dbReference type="GeneID" id="28740890"/>
<dbReference type="SUPFAM" id="SSF53474">
    <property type="entry name" value="alpha/beta-Hydrolases"/>
    <property type="match status" value="1"/>
</dbReference>
<dbReference type="VEuPathDB" id="FungiDB:AB675_8556"/>
<evidence type="ECO:0000313" key="2">
    <source>
        <dbReference type="EMBL" id="KPI44583.1"/>
    </source>
</evidence>
<protein>
    <recommendedName>
        <fullName evidence="1">AB hydrolase-1 domain-containing protein</fullName>
    </recommendedName>
</protein>
<feature type="domain" description="AB hydrolase-1" evidence="1">
    <location>
        <begin position="11"/>
        <end position="261"/>
    </location>
</feature>
<dbReference type="Gene3D" id="3.40.50.1820">
    <property type="entry name" value="alpha/beta hydrolase"/>
    <property type="match status" value="1"/>
</dbReference>
<dbReference type="RefSeq" id="XP_018004546.1">
    <property type="nucleotide sequence ID" value="XM_018149010.1"/>
</dbReference>